<comment type="caution">
    <text evidence="2">The sequence shown here is derived from an EMBL/GenBank/DDBJ whole genome shotgun (WGS) entry which is preliminary data.</text>
</comment>
<evidence type="ECO:0000256" key="1">
    <source>
        <dbReference type="SAM" id="MobiDB-lite"/>
    </source>
</evidence>
<proteinExistence type="predicted"/>
<dbReference type="AlphaFoldDB" id="A0AAW1MJN7"/>
<organism evidence="2 3">
    <name type="scientific">Popillia japonica</name>
    <name type="common">Japanese beetle</name>
    <dbReference type="NCBI Taxonomy" id="7064"/>
    <lineage>
        <taxon>Eukaryota</taxon>
        <taxon>Metazoa</taxon>
        <taxon>Ecdysozoa</taxon>
        <taxon>Arthropoda</taxon>
        <taxon>Hexapoda</taxon>
        <taxon>Insecta</taxon>
        <taxon>Pterygota</taxon>
        <taxon>Neoptera</taxon>
        <taxon>Endopterygota</taxon>
        <taxon>Coleoptera</taxon>
        <taxon>Polyphaga</taxon>
        <taxon>Scarabaeiformia</taxon>
        <taxon>Scarabaeidae</taxon>
        <taxon>Rutelinae</taxon>
        <taxon>Popillia</taxon>
    </lineage>
</organism>
<dbReference type="Proteomes" id="UP001458880">
    <property type="component" value="Unassembled WGS sequence"/>
</dbReference>
<evidence type="ECO:0000313" key="3">
    <source>
        <dbReference type="Proteomes" id="UP001458880"/>
    </source>
</evidence>
<dbReference type="EMBL" id="JASPKY010000036">
    <property type="protein sequence ID" value="KAK9746908.1"/>
    <property type="molecule type" value="Genomic_DNA"/>
</dbReference>
<evidence type="ECO:0000313" key="2">
    <source>
        <dbReference type="EMBL" id="KAK9746908.1"/>
    </source>
</evidence>
<reference evidence="2 3" key="1">
    <citation type="journal article" date="2024" name="BMC Genomics">
        <title>De novo assembly and annotation of Popillia japonica's genome with initial clues to its potential as an invasive pest.</title>
        <authorList>
            <person name="Cucini C."/>
            <person name="Boschi S."/>
            <person name="Funari R."/>
            <person name="Cardaioli E."/>
            <person name="Iannotti N."/>
            <person name="Marturano G."/>
            <person name="Paoli F."/>
            <person name="Bruttini M."/>
            <person name="Carapelli A."/>
            <person name="Frati F."/>
            <person name="Nardi F."/>
        </authorList>
    </citation>
    <scope>NUCLEOTIDE SEQUENCE [LARGE SCALE GENOMIC DNA]</scope>
    <source>
        <strain evidence="2">DMR45628</strain>
    </source>
</reference>
<protein>
    <submittedName>
        <fullName evidence="2">Uncharacterized protein</fullName>
    </submittedName>
</protein>
<name>A0AAW1MJN7_POPJA</name>
<accession>A0AAW1MJN7</accession>
<feature type="compositionally biased region" description="Pro residues" evidence="1">
    <location>
        <begin position="97"/>
        <end position="112"/>
    </location>
</feature>
<sequence length="245" mass="27403">MISRFGKITPLMAWQLYFFIPELSTHIAVKCRTLFTNRHAKEAPTPLKSRTRKWSQPLRRQTLELVKTRERGSNPPEVEDAKMEPTPPKADARIGRLPPPPSTVHPLRPTPVVPTTTNPRGKRKISLPLSPADPSIHNAADATAQQQAPCLLDAHNRRLSIHNAADATAQQQAPCLLDAHNRRLSKRVTGNNRLLLMPARPIKPAGYTAEHRGAVITSTDGLFGYYLRRNERNTPVRKSRGINVN</sequence>
<gene>
    <name evidence="2" type="ORF">QE152_g5798</name>
</gene>
<feature type="region of interest" description="Disordered" evidence="1">
    <location>
        <begin position="66"/>
        <end position="124"/>
    </location>
</feature>
<keyword evidence="3" id="KW-1185">Reference proteome</keyword>